<protein>
    <submittedName>
        <fullName evidence="6">NAD-dependent epimerase/dehydratase family protein</fullName>
    </submittedName>
</protein>
<dbReference type="PANTHER" id="PTHR43078">
    <property type="entry name" value="UDP-GLUCURONIC ACID DECARBOXYLASE-RELATED"/>
    <property type="match status" value="1"/>
</dbReference>
<dbReference type="GO" id="GO:0070403">
    <property type="term" value="F:NAD+ binding"/>
    <property type="evidence" value="ECO:0007669"/>
    <property type="project" value="InterPro"/>
</dbReference>
<evidence type="ECO:0000313" key="7">
    <source>
        <dbReference type="Proteomes" id="UP000290218"/>
    </source>
</evidence>
<comment type="caution">
    <text evidence="6">The sequence shown here is derived from an EMBL/GenBank/DDBJ whole genome shotgun (WGS) entry which is preliminary data.</text>
</comment>
<dbReference type="GO" id="GO:0048040">
    <property type="term" value="F:UDP-glucuronate decarboxylase activity"/>
    <property type="evidence" value="ECO:0007669"/>
    <property type="project" value="TreeGrafter"/>
</dbReference>
<comment type="cofactor">
    <cofactor evidence="1">
        <name>NAD(+)</name>
        <dbReference type="ChEBI" id="CHEBI:57540"/>
    </cofactor>
</comment>
<keyword evidence="4" id="KW-0456">Lyase</keyword>
<dbReference type="EMBL" id="SDHX01000001">
    <property type="protein sequence ID" value="RXK55695.1"/>
    <property type="molecule type" value="Genomic_DNA"/>
</dbReference>
<dbReference type="SUPFAM" id="SSF51735">
    <property type="entry name" value="NAD(P)-binding Rossmann-fold domains"/>
    <property type="match status" value="1"/>
</dbReference>
<sequence>MASPHRIITEDVAAIAASALPWEKLTGKTVLITGAAGFLPAYLVETLLHLNDTRALKCRVVGLVRNLEKARTRFAHHTSRVDLQLLQGDVAVAQAWPEPAHFIIHAASQASPKFYGPDPVGTMNANVLGTHHLLEQARAWKSEGFLFVSSGEVYGRVAPEHVPTKESDYGWIETTDPRSCYAEGKRAAETLGVSHCKQFGTPFVIARPFHTYGPGMSLEDGRVYADLVRDVVHNRDLVLHSDGKAVRAFCYLADAVAGLFTVLLKGVTGTAYNVGNPAGALSIRELADLLAGLASGGPLKVSHAGQPAAGYLPSPIPVNVPDVSRLCALGWQPQWLPREGFARTLACFRSP</sequence>
<dbReference type="GO" id="GO:0042732">
    <property type="term" value="P:D-xylose metabolic process"/>
    <property type="evidence" value="ECO:0007669"/>
    <property type="project" value="InterPro"/>
</dbReference>
<organism evidence="6 7">
    <name type="scientific">Oleiharenicola lentus</name>
    <dbReference type="NCBI Taxonomy" id="2508720"/>
    <lineage>
        <taxon>Bacteria</taxon>
        <taxon>Pseudomonadati</taxon>
        <taxon>Verrucomicrobiota</taxon>
        <taxon>Opitutia</taxon>
        <taxon>Opitutales</taxon>
        <taxon>Opitutaceae</taxon>
        <taxon>Oleiharenicola</taxon>
    </lineage>
</organism>
<dbReference type="OrthoDB" id="9771073at2"/>
<dbReference type="InterPro" id="IPR001509">
    <property type="entry name" value="Epimerase_deHydtase"/>
</dbReference>
<dbReference type="PANTHER" id="PTHR43078:SF7">
    <property type="entry name" value="UDP-GLUCURONATE DECARBOXYLASE"/>
    <property type="match status" value="1"/>
</dbReference>
<dbReference type="GO" id="GO:0005737">
    <property type="term" value="C:cytoplasm"/>
    <property type="evidence" value="ECO:0007669"/>
    <property type="project" value="TreeGrafter"/>
</dbReference>
<dbReference type="RefSeq" id="WP_129047060.1">
    <property type="nucleotide sequence ID" value="NZ_SDHX01000001.1"/>
</dbReference>
<evidence type="ECO:0000313" key="6">
    <source>
        <dbReference type="EMBL" id="RXK55695.1"/>
    </source>
</evidence>
<dbReference type="InterPro" id="IPR036291">
    <property type="entry name" value="NAD(P)-bd_dom_sf"/>
</dbReference>
<keyword evidence="7" id="KW-1185">Reference proteome</keyword>
<reference evidence="6 7" key="1">
    <citation type="submission" date="2019-01" db="EMBL/GenBank/DDBJ databases">
        <title>Lacunisphaera sp. strain TWA-58.</title>
        <authorList>
            <person name="Chen W.-M."/>
        </authorList>
    </citation>
    <scope>NUCLEOTIDE SEQUENCE [LARGE SCALE GENOMIC DNA]</scope>
    <source>
        <strain evidence="6 7">TWA-58</strain>
    </source>
</reference>
<feature type="domain" description="NAD-dependent epimerase/dehydratase" evidence="5">
    <location>
        <begin position="30"/>
        <end position="275"/>
    </location>
</feature>
<dbReference type="Pfam" id="PF01370">
    <property type="entry name" value="Epimerase"/>
    <property type="match status" value="1"/>
</dbReference>
<proteinExistence type="predicted"/>
<keyword evidence="2" id="KW-0210">Decarboxylase</keyword>
<dbReference type="InterPro" id="IPR044516">
    <property type="entry name" value="UXS-like"/>
</dbReference>
<dbReference type="Gene3D" id="3.40.50.720">
    <property type="entry name" value="NAD(P)-binding Rossmann-like Domain"/>
    <property type="match status" value="1"/>
</dbReference>
<evidence type="ECO:0000256" key="1">
    <source>
        <dbReference type="ARBA" id="ARBA00001911"/>
    </source>
</evidence>
<name>A0A4Q1C9L7_9BACT</name>
<evidence type="ECO:0000256" key="4">
    <source>
        <dbReference type="ARBA" id="ARBA00023239"/>
    </source>
</evidence>
<accession>A0A4Q1C9L7</accession>
<keyword evidence="3" id="KW-0520">NAD</keyword>
<dbReference type="AlphaFoldDB" id="A0A4Q1C9L7"/>
<evidence type="ECO:0000256" key="3">
    <source>
        <dbReference type="ARBA" id="ARBA00023027"/>
    </source>
</evidence>
<gene>
    <name evidence="6" type="ORF">ESB00_07375</name>
</gene>
<evidence type="ECO:0000259" key="5">
    <source>
        <dbReference type="Pfam" id="PF01370"/>
    </source>
</evidence>
<dbReference type="Proteomes" id="UP000290218">
    <property type="component" value="Unassembled WGS sequence"/>
</dbReference>
<evidence type="ECO:0000256" key="2">
    <source>
        <dbReference type="ARBA" id="ARBA00022793"/>
    </source>
</evidence>